<protein>
    <submittedName>
        <fullName evidence="1">Uncharacterized protein</fullName>
    </submittedName>
</protein>
<proteinExistence type="predicted"/>
<sequence length="85" mass="9338">MVSSHYCHGWCSVVCSCRSWRPSKGPWIVKVLAPTNSNSKRNCSEALYQRLQESLYRVPVGFLLGPPPPSTSISSSGSAFTVSFE</sequence>
<reference evidence="1 2" key="1">
    <citation type="submission" date="2011-06" db="EMBL/GenBank/DDBJ databases">
        <title>The Genome Sequence of Fusarium oxysporum FOSC 3-a.</title>
        <authorList>
            <consortium name="The Broad Institute Genome Sequencing Platform"/>
            <person name="Ma L.-J."/>
            <person name="Gale L.R."/>
            <person name="Schwartz D.C."/>
            <person name="Zhou S."/>
            <person name="Corby-Kistler H."/>
            <person name="Young S.K."/>
            <person name="Zeng Q."/>
            <person name="Gargeya S."/>
            <person name="Fitzgerald M."/>
            <person name="Haas B."/>
            <person name="Abouelleil A."/>
            <person name="Alvarado L."/>
            <person name="Arachchi H.M."/>
            <person name="Berlin A."/>
            <person name="Brown A."/>
            <person name="Chapman S.B."/>
            <person name="Chen Z."/>
            <person name="Dunbar C."/>
            <person name="Freedman E."/>
            <person name="Gearin G."/>
            <person name="Gellesch M."/>
            <person name="Goldberg J."/>
            <person name="Griggs A."/>
            <person name="Gujja S."/>
            <person name="Heiman D."/>
            <person name="Howarth C."/>
            <person name="Larson L."/>
            <person name="Lui A."/>
            <person name="MacDonald P.J.P."/>
            <person name="Mehta T."/>
            <person name="Montmayeur A."/>
            <person name="Murphy C."/>
            <person name="Neiman D."/>
            <person name="Pearson M."/>
            <person name="Priest M."/>
            <person name="Roberts A."/>
            <person name="Saif S."/>
            <person name="Shea T."/>
            <person name="Shenoy N."/>
            <person name="Sisk P."/>
            <person name="Stolte C."/>
            <person name="Sykes S."/>
            <person name="Wortman J."/>
            <person name="Nusbaum C."/>
            <person name="Birren B."/>
        </authorList>
    </citation>
    <scope>NUCLEOTIDE SEQUENCE [LARGE SCALE GENOMIC DNA]</scope>
    <source>
        <strain evidence="2">FOSC 3-a</strain>
    </source>
</reference>
<dbReference type="AlphaFoldDB" id="W9IVF2"/>
<evidence type="ECO:0000313" key="1">
    <source>
        <dbReference type="EMBL" id="EWY98923.1"/>
    </source>
</evidence>
<organism evidence="1 2">
    <name type="scientific">Fusarium oxysporum NRRL 32931</name>
    <dbReference type="NCBI Taxonomy" id="660029"/>
    <lineage>
        <taxon>Eukaryota</taxon>
        <taxon>Fungi</taxon>
        <taxon>Dikarya</taxon>
        <taxon>Ascomycota</taxon>
        <taxon>Pezizomycotina</taxon>
        <taxon>Sordariomycetes</taxon>
        <taxon>Hypocreomycetidae</taxon>
        <taxon>Hypocreales</taxon>
        <taxon>Nectriaceae</taxon>
        <taxon>Fusarium</taxon>
        <taxon>Fusarium oxysporum species complex</taxon>
    </lineage>
</organism>
<evidence type="ECO:0000313" key="2">
    <source>
        <dbReference type="Proteomes" id="UP000030753"/>
    </source>
</evidence>
<gene>
    <name evidence="1" type="ORF">FOYG_03193</name>
</gene>
<name>W9IVF2_FUSOX</name>
<dbReference type="EMBL" id="JH717840">
    <property type="protein sequence ID" value="EWY98923.1"/>
    <property type="molecule type" value="Genomic_DNA"/>
</dbReference>
<accession>W9IVF2</accession>
<dbReference type="HOGENOM" id="CLU_2527514_0_0_1"/>
<dbReference type="Proteomes" id="UP000030753">
    <property type="component" value="Unassembled WGS sequence"/>
</dbReference>